<dbReference type="PANTHER" id="PTHR10334">
    <property type="entry name" value="CYSTEINE-RICH SECRETORY PROTEIN-RELATED"/>
    <property type="match status" value="1"/>
</dbReference>
<organism evidence="2 3">
    <name type="scientific">Dillenia turbinata</name>
    <dbReference type="NCBI Taxonomy" id="194707"/>
    <lineage>
        <taxon>Eukaryota</taxon>
        <taxon>Viridiplantae</taxon>
        <taxon>Streptophyta</taxon>
        <taxon>Embryophyta</taxon>
        <taxon>Tracheophyta</taxon>
        <taxon>Spermatophyta</taxon>
        <taxon>Magnoliopsida</taxon>
        <taxon>eudicotyledons</taxon>
        <taxon>Gunneridae</taxon>
        <taxon>Pentapetalae</taxon>
        <taxon>Dilleniales</taxon>
        <taxon>Dilleniaceae</taxon>
        <taxon>Dillenia</taxon>
    </lineage>
</organism>
<keyword evidence="3" id="KW-1185">Reference proteome</keyword>
<dbReference type="InterPro" id="IPR035940">
    <property type="entry name" value="CAP_sf"/>
</dbReference>
<reference evidence="2 3" key="1">
    <citation type="submission" date="2023-12" db="EMBL/GenBank/DDBJ databases">
        <title>A high-quality genome assembly for Dillenia turbinata (Dilleniales).</title>
        <authorList>
            <person name="Chanderbali A."/>
        </authorList>
    </citation>
    <scope>NUCLEOTIDE SEQUENCE [LARGE SCALE GENOMIC DNA]</scope>
    <source>
        <strain evidence="2">LSX21</strain>
        <tissue evidence="2">Leaf</tissue>
    </source>
</reference>
<protein>
    <recommendedName>
        <fullName evidence="1">SCP domain-containing protein</fullName>
    </recommendedName>
</protein>
<dbReference type="InterPro" id="IPR001283">
    <property type="entry name" value="CRISP-related"/>
</dbReference>
<evidence type="ECO:0000259" key="1">
    <source>
        <dbReference type="SMART" id="SM00198"/>
    </source>
</evidence>
<sequence>MVLALTQSTLAQNSPQDYLNVGVEPLTWNDTVAAYAGNYANQRAGDCAMKHSGGPYGENPAAGSGDFTGVNRVKLWVNEKSHYDYKSNS</sequence>
<dbReference type="Proteomes" id="UP001370490">
    <property type="component" value="Unassembled WGS sequence"/>
</dbReference>
<name>A0AAN8YX41_9MAGN</name>
<dbReference type="Gene3D" id="3.40.33.10">
    <property type="entry name" value="CAP"/>
    <property type="match status" value="1"/>
</dbReference>
<dbReference type="InterPro" id="IPR014044">
    <property type="entry name" value="CAP_dom"/>
</dbReference>
<feature type="non-terminal residue" evidence="2">
    <location>
        <position position="89"/>
    </location>
</feature>
<comment type="caution">
    <text evidence="2">The sequence shown here is derived from an EMBL/GenBank/DDBJ whole genome shotgun (WGS) entry which is preliminary data.</text>
</comment>
<gene>
    <name evidence="2" type="ORF">RJ641_019137</name>
</gene>
<evidence type="ECO:0000313" key="3">
    <source>
        <dbReference type="Proteomes" id="UP001370490"/>
    </source>
</evidence>
<feature type="domain" description="SCP" evidence="1">
    <location>
        <begin position="13"/>
        <end position="89"/>
    </location>
</feature>
<dbReference type="SUPFAM" id="SSF55797">
    <property type="entry name" value="PR-1-like"/>
    <property type="match status" value="1"/>
</dbReference>
<dbReference type="EMBL" id="JBAMMX010000024">
    <property type="protein sequence ID" value="KAK6916276.1"/>
    <property type="molecule type" value="Genomic_DNA"/>
</dbReference>
<evidence type="ECO:0000313" key="2">
    <source>
        <dbReference type="EMBL" id="KAK6916276.1"/>
    </source>
</evidence>
<accession>A0AAN8YX41</accession>
<proteinExistence type="predicted"/>
<dbReference type="SMART" id="SM00198">
    <property type="entry name" value="SCP"/>
    <property type="match status" value="1"/>
</dbReference>
<dbReference type="Pfam" id="PF00188">
    <property type="entry name" value="CAP"/>
    <property type="match status" value="1"/>
</dbReference>
<dbReference type="AlphaFoldDB" id="A0AAN8YX41"/>